<dbReference type="AlphaFoldDB" id="A0A4R2BJS9"/>
<sequence length="52" mass="5364">MWLPILASAGIGAAAYYSMTKGKNIGQAMQAVMPLVSGITGSGSRGRQNTLH</sequence>
<dbReference type="EMBL" id="SLVV01000002">
    <property type="protein sequence ID" value="TCN27457.1"/>
    <property type="molecule type" value="Genomic_DNA"/>
</dbReference>
<comment type="caution">
    <text evidence="1">The sequence shown here is derived from an EMBL/GenBank/DDBJ whole genome shotgun (WGS) entry which is preliminary data.</text>
</comment>
<gene>
    <name evidence="1" type="ORF">EV146_102410</name>
</gene>
<accession>A0A4R2BJS9</accession>
<name>A0A4R2BJS9_9BACI</name>
<reference evidence="1 2" key="1">
    <citation type="journal article" date="2015" name="Stand. Genomic Sci.">
        <title>Genomic Encyclopedia of Bacterial and Archaeal Type Strains, Phase III: the genomes of soil and plant-associated and newly described type strains.</title>
        <authorList>
            <person name="Whitman W.B."/>
            <person name="Woyke T."/>
            <person name="Klenk H.P."/>
            <person name="Zhou Y."/>
            <person name="Lilburn T.G."/>
            <person name="Beck B.J."/>
            <person name="De Vos P."/>
            <person name="Vandamme P."/>
            <person name="Eisen J.A."/>
            <person name="Garrity G."/>
            <person name="Hugenholtz P."/>
            <person name="Kyrpides N.C."/>
        </authorList>
    </citation>
    <scope>NUCLEOTIDE SEQUENCE [LARGE SCALE GENOMIC DNA]</scope>
    <source>
        <strain evidence="1 2">CV53</strain>
    </source>
</reference>
<keyword evidence="2" id="KW-1185">Reference proteome</keyword>
<proteinExistence type="predicted"/>
<evidence type="ECO:0000313" key="2">
    <source>
        <dbReference type="Proteomes" id="UP000295689"/>
    </source>
</evidence>
<dbReference type="Proteomes" id="UP000295689">
    <property type="component" value="Unassembled WGS sequence"/>
</dbReference>
<protein>
    <submittedName>
        <fullName evidence="1">Uncharacterized protein</fullName>
    </submittedName>
</protein>
<evidence type="ECO:0000313" key="1">
    <source>
        <dbReference type="EMBL" id="TCN27457.1"/>
    </source>
</evidence>
<organism evidence="1 2">
    <name type="scientific">Mesobacillus foraminis</name>
    <dbReference type="NCBI Taxonomy" id="279826"/>
    <lineage>
        <taxon>Bacteria</taxon>
        <taxon>Bacillati</taxon>
        <taxon>Bacillota</taxon>
        <taxon>Bacilli</taxon>
        <taxon>Bacillales</taxon>
        <taxon>Bacillaceae</taxon>
        <taxon>Mesobacillus</taxon>
    </lineage>
</organism>